<dbReference type="SMART" id="SM00382">
    <property type="entry name" value="AAA"/>
    <property type="match status" value="1"/>
</dbReference>
<feature type="transmembrane region" description="Helical" evidence="7">
    <location>
        <begin position="137"/>
        <end position="163"/>
    </location>
</feature>
<evidence type="ECO:0000256" key="7">
    <source>
        <dbReference type="SAM" id="Phobius"/>
    </source>
</evidence>
<reference evidence="10 11" key="1">
    <citation type="submission" date="2018-08" db="EMBL/GenBank/DDBJ databases">
        <title>A genome reference for cultivated species of the human gut microbiota.</title>
        <authorList>
            <person name="Zou Y."/>
            <person name="Xue W."/>
            <person name="Luo G."/>
        </authorList>
    </citation>
    <scope>NUCLEOTIDE SEQUENCE [LARGE SCALE GENOMIC DNA]</scope>
    <source>
        <strain evidence="10 11">AM42-11AC</strain>
    </source>
</reference>
<comment type="subcellular location">
    <subcellularLocation>
        <location evidence="1">Cell membrane</location>
        <topology evidence="1">Multi-pass membrane protein</topology>
    </subcellularLocation>
</comment>
<evidence type="ECO:0000256" key="2">
    <source>
        <dbReference type="ARBA" id="ARBA00022692"/>
    </source>
</evidence>
<dbReference type="InterPro" id="IPR003439">
    <property type="entry name" value="ABC_transporter-like_ATP-bd"/>
</dbReference>
<proteinExistence type="predicted"/>
<keyword evidence="4 10" id="KW-0067">ATP-binding</keyword>
<feature type="domain" description="ABC transmembrane type-1" evidence="9">
    <location>
        <begin position="13"/>
        <end position="294"/>
    </location>
</feature>
<dbReference type="SUPFAM" id="SSF52540">
    <property type="entry name" value="P-loop containing nucleoside triphosphate hydrolases"/>
    <property type="match status" value="1"/>
</dbReference>
<name>A0A3E2V237_9FIRM</name>
<dbReference type="GO" id="GO:0005886">
    <property type="term" value="C:plasma membrane"/>
    <property type="evidence" value="ECO:0007669"/>
    <property type="project" value="UniProtKB-SubCell"/>
</dbReference>
<dbReference type="GO" id="GO:0016887">
    <property type="term" value="F:ATP hydrolysis activity"/>
    <property type="evidence" value="ECO:0007669"/>
    <property type="project" value="InterPro"/>
</dbReference>
<dbReference type="PROSITE" id="PS50929">
    <property type="entry name" value="ABC_TM1F"/>
    <property type="match status" value="1"/>
</dbReference>
<dbReference type="InterPro" id="IPR039421">
    <property type="entry name" value="Type_1_exporter"/>
</dbReference>
<feature type="transmembrane region" description="Helical" evidence="7">
    <location>
        <begin position="45"/>
        <end position="65"/>
    </location>
</feature>
<dbReference type="SUPFAM" id="SSF90123">
    <property type="entry name" value="ABC transporter transmembrane region"/>
    <property type="match status" value="1"/>
</dbReference>
<evidence type="ECO:0000256" key="5">
    <source>
        <dbReference type="ARBA" id="ARBA00022989"/>
    </source>
</evidence>
<dbReference type="AlphaFoldDB" id="A0A3E2V237"/>
<dbReference type="GO" id="GO:0005524">
    <property type="term" value="F:ATP binding"/>
    <property type="evidence" value="ECO:0007669"/>
    <property type="project" value="UniProtKB-KW"/>
</dbReference>
<evidence type="ECO:0000259" key="8">
    <source>
        <dbReference type="PROSITE" id="PS50893"/>
    </source>
</evidence>
<dbReference type="PANTHER" id="PTHR24221:SF654">
    <property type="entry name" value="ATP-BINDING CASSETTE SUB-FAMILY B MEMBER 6"/>
    <property type="match status" value="1"/>
</dbReference>
<dbReference type="InterPro" id="IPR003593">
    <property type="entry name" value="AAA+_ATPase"/>
</dbReference>
<dbReference type="Gene3D" id="1.20.1560.10">
    <property type="entry name" value="ABC transporter type 1, transmembrane domain"/>
    <property type="match status" value="1"/>
</dbReference>
<dbReference type="Gene3D" id="3.40.50.300">
    <property type="entry name" value="P-loop containing nucleotide triphosphate hydrolases"/>
    <property type="match status" value="1"/>
</dbReference>
<evidence type="ECO:0000256" key="4">
    <source>
        <dbReference type="ARBA" id="ARBA00022840"/>
    </source>
</evidence>
<evidence type="ECO:0000256" key="3">
    <source>
        <dbReference type="ARBA" id="ARBA00022741"/>
    </source>
</evidence>
<keyword evidence="2 7" id="KW-0812">Transmembrane</keyword>
<keyword evidence="6 7" id="KW-0472">Membrane</keyword>
<protein>
    <submittedName>
        <fullName evidence="10">ABC transporter ATP-binding protein</fullName>
    </submittedName>
</protein>
<dbReference type="Pfam" id="PF00664">
    <property type="entry name" value="ABC_membrane"/>
    <property type="match status" value="1"/>
</dbReference>
<evidence type="ECO:0000256" key="6">
    <source>
        <dbReference type="ARBA" id="ARBA00023136"/>
    </source>
</evidence>
<evidence type="ECO:0000313" key="10">
    <source>
        <dbReference type="EMBL" id="RGC04520.1"/>
    </source>
</evidence>
<dbReference type="InterPro" id="IPR011527">
    <property type="entry name" value="ABC1_TM_dom"/>
</dbReference>
<evidence type="ECO:0000313" key="11">
    <source>
        <dbReference type="Proteomes" id="UP000261079"/>
    </source>
</evidence>
<dbReference type="EMBL" id="QVEZ01000008">
    <property type="protein sequence ID" value="RGC04520.1"/>
    <property type="molecule type" value="Genomic_DNA"/>
</dbReference>
<dbReference type="CDD" id="cd03228">
    <property type="entry name" value="ABCC_MRP_Like"/>
    <property type="match status" value="1"/>
</dbReference>
<dbReference type="InterPro" id="IPR017871">
    <property type="entry name" value="ABC_transporter-like_CS"/>
</dbReference>
<feature type="domain" description="ABC transporter" evidence="8">
    <location>
        <begin position="324"/>
        <end position="532"/>
    </location>
</feature>
<comment type="caution">
    <text evidence="10">The sequence shown here is derived from an EMBL/GenBank/DDBJ whole genome shotgun (WGS) entry which is preliminary data.</text>
</comment>
<organism evidence="10 11">
    <name type="scientific">Faecalibacterium prausnitzii</name>
    <dbReference type="NCBI Taxonomy" id="853"/>
    <lineage>
        <taxon>Bacteria</taxon>
        <taxon>Bacillati</taxon>
        <taxon>Bacillota</taxon>
        <taxon>Clostridia</taxon>
        <taxon>Eubacteriales</taxon>
        <taxon>Oscillospiraceae</taxon>
        <taxon>Faecalibacterium</taxon>
    </lineage>
</organism>
<dbReference type="PROSITE" id="PS50893">
    <property type="entry name" value="ABC_TRANSPORTER_2"/>
    <property type="match status" value="1"/>
</dbReference>
<dbReference type="PANTHER" id="PTHR24221">
    <property type="entry name" value="ATP-BINDING CASSETTE SUB-FAMILY B"/>
    <property type="match status" value="1"/>
</dbReference>
<dbReference type="GO" id="GO:0140359">
    <property type="term" value="F:ABC-type transporter activity"/>
    <property type="evidence" value="ECO:0007669"/>
    <property type="project" value="InterPro"/>
</dbReference>
<gene>
    <name evidence="10" type="ORF">DW905_10940</name>
</gene>
<accession>A0A3E2V237</accession>
<dbReference type="PROSITE" id="PS00211">
    <property type="entry name" value="ABC_TRANSPORTER_1"/>
    <property type="match status" value="1"/>
</dbReference>
<feature type="transmembrane region" description="Helical" evidence="7">
    <location>
        <begin position="238"/>
        <end position="259"/>
    </location>
</feature>
<keyword evidence="5 7" id="KW-1133">Transmembrane helix</keyword>
<evidence type="ECO:0000256" key="1">
    <source>
        <dbReference type="ARBA" id="ARBA00004651"/>
    </source>
</evidence>
<keyword evidence="3" id="KW-0547">Nucleotide-binding</keyword>
<sequence length="533" mass="60281">MDYYLKKQKFLCIIVCVFQALSFTMNACIQFLLMKIFDSAAQMNFNLVLFWCCIDIFGWGLYLLFSVLADRIQAKAIWALNNDVRKNIYDSILRQNYKQYHKNDIGEYLSWVTNDIKQIEQLAWIPFFSGVGRVTQVIVSIISLAFLHWSLVLFALLSAFLMWSIPNLFHKKIEKLGKNCSQEQSVAISQLKDLFLGMDTLKTFGRGERFLGKSESISDNIERPNYILNATKADTEGIVGFVNVTLQVVSMLLIVLLVMQGKVMLGVLASGTNLIGGVSNGLSGISNTRLSLIAARPYFEKLSNLNTDGEHKFNKILSTFKKKISVTNVSFNYREKKVLKNISFVFEKGKKYALIGPSGCGKSTFLKILLGWLPDYTGSIYFDDTDIRMVAPEQLQQQIGYVDQNVFLFNTTIRENITLGGKFAEEQIKKAVKDSALEYDISSMPNGLDTIVGENGNKISGGQKQRIAIARALIYNRSILLIDEGTSALDEKNAERIEKCLLENPRLTLILVSHHLTEARKRQFDEVYKLDTP</sequence>
<dbReference type="Proteomes" id="UP000261079">
    <property type="component" value="Unassembled WGS sequence"/>
</dbReference>
<dbReference type="InterPro" id="IPR036640">
    <property type="entry name" value="ABC1_TM_sf"/>
</dbReference>
<evidence type="ECO:0000259" key="9">
    <source>
        <dbReference type="PROSITE" id="PS50929"/>
    </source>
</evidence>
<dbReference type="InterPro" id="IPR027417">
    <property type="entry name" value="P-loop_NTPase"/>
</dbReference>
<feature type="transmembrane region" description="Helical" evidence="7">
    <location>
        <begin position="12"/>
        <end position="33"/>
    </location>
</feature>
<dbReference type="RefSeq" id="WP_117477105.1">
    <property type="nucleotide sequence ID" value="NZ_QVEZ01000008.1"/>
</dbReference>
<dbReference type="GO" id="GO:0034040">
    <property type="term" value="F:ATPase-coupled lipid transmembrane transporter activity"/>
    <property type="evidence" value="ECO:0007669"/>
    <property type="project" value="TreeGrafter"/>
</dbReference>
<dbReference type="Pfam" id="PF00005">
    <property type="entry name" value="ABC_tran"/>
    <property type="match status" value="1"/>
</dbReference>